<evidence type="ECO:0000256" key="2">
    <source>
        <dbReference type="ARBA" id="ARBA00022723"/>
    </source>
</evidence>
<dbReference type="NCBIfam" id="TIGR01488">
    <property type="entry name" value="HAD-SF-IB"/>
    <property type="match status" value="1"/>
</dbReference>
<dbReference type="Gene3D" id="1.20.1440.100">
    <property type="entry name" value="SG protein - dephosphorylation function"/>
    <property type="match status" value="1"/>
</dbReference>
<dbReference type="RefSeq" id="WP_354641709.1">
    <property type="nucleotide sequence ID" value="NZ_CP159872.1"/>
</dbReference>
<evidence type="ECO:0000256" key="3">
    <source>
        <dbReference type="ARBA" id="ARBA00022801"/>
    </source>
</evidence>
<reference evidence="5" key="1">
    <citation type="submission" date="2024-06" db="EMBL/GenBank/DDBJ databases">
        <title>The genome sequences of Kitasatospora sp. strain HUAS MG31.</title>
        <authorList>
            <person name="Mo P."/>
        </authorList>
    </citation>
    <scope>NUCLEOTIDE SEQUENCE</scope>
    <source>
        <strain evidence="5">HUAS MG31</strain>
    </source>
</reference>
<organism evidence="5">
    <name type="scientific">Kitasatospora camelliae</name>
    <dbReference type="NCBI Taxonomy" id="3156397"/>
    <lineage>
        <taxon>Bacteria</taxon>
        <taxon>Bacillati</taxon>
        <taxon>Actinomycetota</taxon>
        <taxon>Actinomycetes</taxon>
        <taxon>Kitasatosporales</taxon>
        <taxon>Streptomycetaceae</taxon>
        <taxon>Kitasatospora</taxon>
    </lineage>
</organism>
<dbReference type="SUPFAM" id="SSF56784">
    <property type="entry name" value="HAD-like"/>
    <property type="match status" value="1"/>
</dbReference>
<dbReference type="EMBL" id="CP159872">
    <property type="protein sequence ID" value="XCM80774.1"/>
    <property type="molecule type" value="Genomic_DNA"/>
</dbReference>
<dbReference type="AlphaFoldDB" id="A0AAU8JY38"/>
<name>A0AAU8JY38_9ACTN</name>
<evidence type="ECO:0000256" key="1">
    <source>
        <dbReference type="ARBA" id="ARBA00009184"/>
    </source>
</evidence>
<keyword evidence="3 5" id="KW-0378">Hydrolase</keyword>
<sequence length="234" mass="24991">MAGPTPSGAAFFDVDETLITVKSMFDFLGYWLALHGDDGTEHRAAVERVRARAAAGVDRSEINRDYYRRFAGVPRRRLFDAGHAWYAEYRHREDAFIGASLAAVADHRAQGDTVVLVSGSFRGVLDPFAAEIGATRVLCSEPLADADGILTGEILRPMIGPVKAQAVVETQAELGLSPADCYAYGDHSSDLPMLRTVGRPRVVGEDPVLAGQAALHGWPMLSGAPGALASAVRS</sequence>
<dbReference type="Pfam" id="PF12710">
    <property type="entry name" value="HAD"/>
    <property type="match status" value="1"/>
</dbReference>
<gene>
    <name evidence="5" type="ORF">ABWK59_18555</name>
</gene>
<dbReference type="KEGG" id="kcm:ABWK59_18555"/>
<accession>A0AAU8JY38</accession>
<evidence type="ECO:0000313" key="5">
    <source>
        <dbReference type="EMBL" id="XCM80774.1"/>
    </source>
</evidence>
<dbReference type="InterPro" id="IPR006385">
    <property type="entry name" value="HAD_hydro_SerB1"/>
</dbReference>
<comment type="similarity">
    <text evidence="1">Belongs to the HAD-like hydrolase superfamily. SerB family.</text>
</comment>
<dbReference type="GO" id="GO:0016787">
    <property type="term" value="F:hydrolase activity"/>
    <property type="evidence" value="ECO:0007669"/>
    <property type="project" value="UniProtKB-KW"/>
</dbReference>
<evidence type="ECO:0000256" key="4">
    <source>
        <dbReference type="ARBA" id="ARBA00022842"/>
    </source>
</evidence>
<dbReference type="PANTHER" id="PTHR43344:SF13">
    <property type="entry name" value="PHOSPHATASE RV3661-RELATED"/>
    <property type="match status" value="1"/>
</dbReference>
<dbReference type="InterPro" id="IPR036412">
    <property type="entry name" value="HAD-like_sf"/>
</dbReference>
<dbReference type="NCBIfam" id="TIGR01490">
    <property type="entry name" value="HAD-SF-IB-hyp1"/>
    <property type="match status" value="1"/>
</dbReference>
<proteinExistence type="inferred from homology"/>
<dbReference type="PANTHER" id="PTHR43344">
    <property type="entry name" value="PHOSPHOSERINE PHOSPHATASE"/>
    <property type="match status" value="1"/>
</dbReference>
<dbReference type="InterPro" id="IPR050582">
    <property type="entry name" value="HAD-like_SerB"/>
</dbReference>
<protein>
    <submittedName>
        <fullName evidence="5">HAD-IB family hydrolase</fullName>
    </submittedName>
</protein>
<dbReference type="InterPro" id="IPR023214">
    <property type="entry name" value="HAD_sf"/>
</dbReference>
<keyword evidence="4" id="KW-0460">Magnesium</keyword>
<dbReference type="GO" id="GO:0046872">
    <property type="term" value="F:metal ion binding"/>
    <property type="evidence" value="ECO:0007669"/>
    <property type="project" value="UniProtKB-KW"/>
</dbReference>
<dbReference type="Gene3D" id="3.40.50.1000">
    <property type="entry name" value="HAD superfamily/HAD-like"/>
    <property type="match status" value="1"/>
</dbReference>
<keyword evidence="2" id="KW-0479">Metal-binding</keyword>